<dbReference type="EMBL" id="NCVQ01000002">
    <property type="protein sequence ID" value="PWZ44739.1"/>
    <property type="molecule type" value="Genomic_DNA"/>
</dbReference>
<dbReference type="Pfam" id="PF04398">
    <property type="entry name" value="DUF538"/>
    <property type="match status" value="1"/>
</dbReference>
<name>A0A3L6GA26_MAIZE</name>
<dbReference type="Proteomes" id="UP000251960">
    <property type="component" value="Chromosome 10"/>
</dbReference>
<keyword evidence="1" id="KW-0732">Signal</keyword>
<feature type="chain" id="PRO_5017965227" description="DUF538 family protein" evidence="1">
    <location>
        <begin position="24"/>
        <end position="372"/>
    </location>
</feature>
<dbReference type="ExpressionAtlas" id="A0A3L6GA26">
    <property type="expression patterns" value="baseline and differential"/>
</dbReference>
<gene>
    <name evidence="2" type="primary">At5g01610_9</name>
    <name evidence="2" type="ORF">Zm00014a_044635</name>
</gene>
<evidence type="ECO:0000313" key="3">
    <source>
        <dbReference type="Proteomes" id="UP000251960"/>
    </source>
</evidence>
<feature type="signal peptide" evidence="1">
    <location>
        <begin position="1"/>
        <end position="23"/>
    </location>
</feature>
<comment type="caution">
    <text evidence="2">The sequence shown here is derived from an EMBL/GenBank/DDBJ whole genome shotgun (WGS) entry which is preliminary data.</text>
</comment>
<dbReference type="PANTHER" id="PTHR31676:SF76">
    <property type="entry name" value="OS05G0362300 PROTEIN"/>
    <property type="match status" value="1"/>
</dbReference>
<dbReference type="AlphaFoldDB" id="A0A3L6GA26"/>
<dbReference type="InterPro" id="IPR007493">
    <property type="entry name" value="DUF538"/>
</dbReference>
<dbReference type="InterPro" id="IPR036758">
    <property type="entry name" value="At5g01610-like"/>
</dbReference>
<sequence length="372" mass="39732">MLAHRFLLLVAVAAAAASGIASAKPTAYEALADYDFPSGILPKGVVAYTVDNATGAFTATLDASASGVGSSICEFSIEGSYSLRYQTKITGKISPDHLTDLQGVSVKVLFFWLNIVEVTRHGDNLEFSVGIASADFGIDNFLECPTCGCGFDCNDLLMLQKAGPSTARLRLRAVSEAAQDVLDHLFNQGHNLVTENEISDTFTRLVERLPQVVLGSEETTALSHARMLLALTFYAGPQFLINHLHRSPVIAARFFDCLGLCIGHSSQFAGSMDKLIVSKPLSIGYLYSVAELKSGAYSKDTTNISLHATSTSATSKISVIHDNALPNALLGTVEYELPHVPPWFFHAGSQKLYGVLAGIIRLVGLSTVSGTL</sequence>
<protein>
    <recommendedName>
        <fullName evidence="4">DUF538 family protein</fullName>
    </recommendedName>
</protein>
<dbReference type="PANTHER" id="PTHR31676">
    <property type="entry name" value="T31J12.3 PROTEIN-RELATED"/>
    <property type="match status" value="1"/>
</dbReference>
<evidence type="ECO:0000256" key="1">
    <source>
        <dbReference type="SAM" id="SignalP"/>
    </source>
</evidence>
<proteinExistence type="predicted"/>
<evidence type="ECO:0008006" key="4">
    <source>
        <dbReference type="Google" id="ProtNLM"/>
    </source>
</evidence>
<dbReference type="Gene3D" id="2.30.240.10">
    <property type="entry name" value="At5g01610-like"/>
    <property type="match status" value="1"/>
</dbReference>
<reference evidence="2 3" key="1">
    <citation type="journal article" date="2018" name="Nat. Genet.">
        <title>Extensive intraspecific gene order and gene structural variations between Mo17 and other maize genomes.</title>
        <authorList>
            <person name="Sun S."/>
            <person name="Zhou Y."/>
            <person name="Chen J."/>
            <person name="Shi J."/>
            <person name="Zhao H."/>
            <person name="Zhao H."/>
            <person name="Song W."/>
            <person name="Zhang M."/>
            <person name="Cui Y."/>
            <person name="Dong X."/>
            <person name="Liu H."/>
            <person name="Ma X."/>
            <person name="Jiao Y."/>
            <person name="Wang B."/>
            <person name="Wei X."/>
            <person name="Stein J.C."/>
            <person name="Glaubitz J.C."/>
            <person name="Lu F."/>
            <person name="Yu G."/>
            <person name="Liang C."/>
            <person name="Fengler K."/>
            <person name="Li B."/>
            <person name="Rafalski A."/>
            <person name="Schnable P.S."/>
            <person name="Ware D.H."/>
            <person name="Buckler E.S."/>
            <person name="Lai J."/>
        </authorList>
    </citation>
    <scope>NUCLEOTIDE SEQUENCE [LARGE SCALE GENOMIC DNA]</scope>
    <source>
        <strain evidence="3">cv. Missouri 17</strain>
        <tissue evidence="2">Seedling</tissue>
    </source>
</reference>
<dbReference type="SUPFAM" id="SSF141562">
    <property type="entry name" value="At5g01610-like"/>
    <property type="match status" value="1"/>
</dbReference>
<accession>A0A3L6GA26</accession>
<evidence type="ECO:0000313" key="2">
    <source>
        <dbReference type="EMBL" id="PWZ44739.1"/>
    </source>
</evidence>
<organism evidence="2 3">
    <name type="scientific">Zea mays</name>
    <name type="common">Maize</name>
    <dbReference type="NCBI Taxonomy" id="4577"/>
    <lineage>
        <taxon>Eukaryota</taxon>
        <taxon>Viridiplantae</taxon>
        <taxon>Streptophyta</taxon>
        <taxon>Embryophyta</taxon>
        <taxon>Tracheophyta</taxon>
        <taxon>Spermatophyta</taxon>
        <taxon>Magnoliopsida</taxon>
        <taxon>Liliopsida</taxon>
        <taxon>Poales</taxon>
        <taxon>Poaceae</taxon>
        <taxon>PACMAD clade</taxon>
        <taxon>Panicoideae</taxon>
        <taxon>Andropogonodae</taxon>
        <taxon>Andropogoneae</taxon>
        <taxon>Tripsacinae</taxon>
        <taxon>Zea</taxon>
    </lineage>
</organism>